<dbReference type="InterPro" id="IPR035965">
    <property type="entry name" value="PAS-like_dom_sf"/>
</dbReference>
<evidence type="ECO:0000256" key="5">
    <source>
        <dbReference type="ARBA" id="ARBA00022741"/>
    </source>
</evidence>
<dbReference type="InterPro" id="IPR036890">
    <property type="entry name" value="HATPase_C_sf"/>
</dbReference>
<evidence type="ECO:0000313" key="9">
    <source>
        <dbReference type="EMBL" id="MXP41736.1"/>
    </source>
</evidence>
<keyword evidence="6" id="KW-0418">Kinase</keyword>
<proteinExistence type="predicted"/>
<sequence>MQVLDLSPETALAPASSEMLLAILDQSPDCIKILGADGCLTYMNRNGQCAMEIDDFCAILGQEWARLWPEESRHLITSGLADAKSGATVRFQAPCPTAKGTIKWWDVTLRSFDTGGELGGFISISRDITELMLAREAADAVAAEMSHRLRNAYSMAGILMSAFAKGDPEKERFTSEMRTRLGSLAAAQTLQQNGGAHSRLPELLKAIVSPYATPTCTLRFGAIPDIELEQAAVDALAMVLGELCVNSAKHGALGANGEIVVSGEHDGAVLRITWSEQSDRTVQAISRENGQGMQLMRRVLAARQGEFEIDWQEKGLTAELRFARIG</sequence>
<dbReference type="Pfam" id="PF07536">
    <property type="entry name" value="HWE_HK"/>
    <property type="match status" value="1"/>
</dbReference>
<comment type="catalytic activity">
    <reaction evidence="1">
        <text>ATP + protein L-histidine = ADP + protein N-phospho-L-histidine.</text>
        <dbReference type="EC" id="2.7.13.3"/>
    </reaction>
</comment>
<evidence type="ECO:0000259" key="8">
    <source>
        <dbReference type="SMART" id="SM00911"/>
    </source>
</evidence>
<dbReference type="Pfam" id="PF08448">
    <property type="entry name" value="PAS_4"/>
    <property type="match status" value="1"/>
</dbReference>
<comment type="caution">
    <text evidence="9">The sequence shown here is derived from an EMBL/GenBank/DDBJ whole genome shotgun (WGS) entry which is preliminary data.</text>
</comment>
<evidence type="ECO:0000256" key="3">
    <source>
        <dbReference type="ARBA" id="ARBA00022553"/>
    </source>
</evidence>
<evidence type="ECO:0000256" key="2">
    <source>
        <dbReference type="ARBA" id="ARBA00012438"/>
    </source>
</evidence>
<dbReference type="AlphaFoldDB" id="A0A6I4UTD6"/>
<keyword evidence="7" id="KW-0067">ATP-binding</keyword>
<gene>
    <name evidence="9" type="ORF">GRI75_08780</name>
</gene>
<dbReference type="EMBL" id="WTYK01000004">
    <property type="protein sequence ID" value="MXP41736.1"/>
    <property type="molecule type" value="Genomic_DNA"/>
</dbReference>
<dbReference type="PANTHER" id="PTHR41523">
    <property type="entry name" value="TWO-COMPONENT SYSTEM SENSOR PROTEIN"/>
    <property type="match status" value="1"/>
</dbReference>
<dbReference type="InterPro" id="IPR000014">
    <property type="entry name" value="PAS"/>
</dbReference>
<dbReference type="Gene3D" id="3.30.450.20">
    <property type="entry name" value="PAS domain"/>
    <property type="match status" value="1"/>
</dbReference>
<dbReference type="GO" id="GO:0005524">
    <property type="term" value="F:ATP binding"/>
    <property type="evidence" value="ECO:0007669"/>
    <property type="project" value="UniProtKB-KW"/>
</dbReference>
<reference evidence="9 10" key="1">
    <citation type="submission" date="2019-12" db="EMBL/GenBank/DDBJ databases">
        <title>Genomic-based taxomic classification of the family Erythrobacteraceae.</title>
        <authorList>
            <person name="Xu L."/>
        </authorList>
    </citation>
    <scope>NUCLEOTIDE SEQUENCE [LARGE SCALE GENOMIC DNA]</scope>
    <source>
        <strain evidence="9 10">MCCC 1K02066</strain>
    </source>
</reference>
<dbReference type="PANTHER" id="PTHR41523:SF8">
    <property type="entry name" value="ETHYLENE RESPONSE SENSOR PROTEIN"/>
    <property type="match status" value="1"/>
</dbReference>
<accession>A0A6I4UTD6</accession>
<dbReference type="GO" id="GO:0004673">
    <property type="term" value="F:protein histidine kinase activity"/>
    <property type="evidence" value="ECO:0007669"/>
    <property type="project" value="UniProtKB-EC"/>
</dbReference>
<dbReference type="Proteomes" id="UP000469159">
    <property type="component" value="Unassembled WGS sequence"/>
</dbReference>
<dbReference type="EC" id="2.7.13.3" evidence="2"/>
<evidence type="ECO:0000256" key="7">
    <source>
        <dbReference type="ARBA" id="ARBA00022840"/>
    </source>
</evidence>
<dbReference type="InterPro" id="IPR011102">
    <property type="entry name" value="Sig_transdc_His_kinase_HWE"/>
</dbReference>
<dbReference type="Gene3D" id="3.30.565.10">
    <property type="entry name" value="Histidine kinase-like ATPase, C-terminal domain"/>
    <property type="match status" value="1"/>
</dbReference>
<organism evidence="9 10">
    <name type="scientific">Croceibacterium soli</name>
    <dbReference type="NCBI Taxonomy" id="1739690"/>
    <lineage>
        <taxon>Bacteria</taxon>
        <taxon>Pseudomonadati</taxon>
        <taxon>Pseudomonadota</taxon>
        <taxon>Alphaproteobacteria</taxon>
        <taxon>Sphingomonadales</taxon>
        <taxon>Erythrobacteraceae</taxon>
        <taxon>Croceibacterium</taxon>
    </lineage>
</organism>
<evidence type="ECO:0000313" key="10">
    <source>
        <dbReference type="Proteomes" id="UP000469159"/>
    </source>
</evidence>
<evidence type="ECO:0000256" key="4">
    <source>
        <dbReference type="ARBA" id="ARBA00022679"/>
    </source>
</evidence>
<dbReference type="InterPro" id="IPR013656">
    <property type="entry name" value="PAS_4"/>
</dbReference>
<protein>
    <recommendedName>
        <fullName evidence="2">histidine kinase</fullName>
        <ecNumber evidence="2">2.7.13.3</ecNumber>
    </recommendedName>
</protein>
<dbReference type="SUPFAM" id="SSF55874">
    <property type="entry name" value="ATPase domain of HSP90 chaperone/DNA topoisomerase II/histidine kinase"/>
    <property type="match status" value="1"/>
</dbReference>
<keyword evidence="3" id="KW-0597">Phosphoprotein</keyword>
<dbReference type="SMART" id="SM00911">
    <property type="entry name" value="HWE_HK"/>
    <property type="match status" value="1"/>
</dbReference>
<dbReference type="SUPFAM" id="SSF55785">
    <property type="entry name" value="PYP-like sensor domain (PAS domain)"/>
    <property type="match status" value="1"/>
</dbReference>
<feature type="domain" description="Signal transduction histidine kinase HWE region" evidence="8">
    <location>
        <begin position="144"/>
        <end position="224"/>
    </location>
</feature>
<dbReference type="NCBIfam" id="TIGR00229">
    <property type="entry name" value="sensory_box"/>
    <property type="match status" value="1"/>
</dbReference>
<name>A0A6I4UTD6_9SPHN</name>
<evidence type="ECO:0000256" key="1">
    <source>
        <dbReference type="ARBA" id="ARBA00000085"/>
    </source>
</evidence>
<keyword evidence="4" id="KW-0808">Transferase</keyword>
<evidence type="ECO:0000256" key="6">
    <source>
        <dbReference type="ARBA" id="ARBA00022777"/>
    </source>
</evidence>
<keyword evidence="10" id="KW-1185">Reference proteome</keyword>
<keyword evidence="5" id="KW-0547">Nucleotide-binding</keyword>